<dbReference type="PRINTS" id="PR00359">
    <property type="entry name" value="BP450"/>
</dbReference>
<dbReference type="PROSITE" id="PS00086">
    <property type="entry name" value="CYTOCHROME_P450"/>
    <property type="match status" value="1"/>
</dbReference>
<dbReference type="eggNOG" id="COG2124">
    <property type="taxonomic scope" value="Bacteria"/>
</dbReference>
<dbReference type="OrthoDB" id="3664945at2"/>
<dbReference type="InterPro" id="IPR036396">
    <property type="entry name" value="Cyt_P450_sf"/>
</dbReference>
<keyword evidence="9" id="KW-1185">Reference proteome</keyword>
<protein>
    <submittedName>
        <fullName evidence="8">Cytochrome P450</fullName>
    </submittedName>
</protein>
<proteinExistence type="inferred from homology"/>
<dbReference type="SUPFAM" id="SSF48264">
    <property type="entry name" value="Cytochrome P450"/>
    <property type="match status" value="1"/>
</dbReference>
<dbReference type="GO" id="GO:0004497">
    <property type="term" value="F:monooxygenase activity"/>
    <property type="evidence" value="ECO:0007669"/>
    <property type="project" value="UniProtKB-KW"/>
</dbReference>
<evidence type="ECO:0000256" key="5">
    <source>
        <dbReference type="ARBA" id="ARBA00023004"/>
    </source>
</evidence>
<keyword evidence="5 7" id="KW-0408">Iron</keyword>
<dbReference type="FunFam" id="1.10.630.10:FF:000018">
    <property type="entry name" value="Cytochrome P450 monooxygenase"/>
    <property type="match status" value="1"/>
</dbReference>
<comment type="similarity">
    <text evidence="1 7">Belongs to the cytochrome P450 family.</text>
</comment>
<dbReference type="RefSeq" id="WP_006237098.1">
    <property type="nucleotide sequence ID" value="NZ_JH636049.1"/>
</dbReference>
<dbReference type="PANTHER" id="PTHR46696">
    <property type="entry name" value="P450, PUTATIVE (EUROFUNG)-RELATED"/>
    <property type="match status" value="1"/>
</dbReference>
<dbReference type="InterPro" id="IPR002397">
    <property type="entry name" value="Cyt_P450_B"/>
</dbReference>
<evidence type="ECO:0000256" key="4">
    <source>
        <dbReference type="ARBA" id="ARBA00023002"/>
    </source>
</evidence>
<dbReference type="CDD" id="cd11030">
    <property type="entry name" value="CYP105-like"/>
    <property type="match status" value="1"/>
</dbReference>
<dbReference type="GO" id="GO:0020037">
    <property type="term" value="F:heme binding"/>
    <property type="evidence" value="ECO:0007669"/>
    <property type="project" value="InterPro"/>
</dbReference>
<dbReference type="AlphaFoldDB" id="I0UYN9"/>
<dbReference type="InterPro" id="IPR001128">
    <property type="entry name" value="Cyt_P450"/>
</dbReference>
<evidence type="ECO:0000313" key="8">
    <source>
        <dbReference type="EMBL" id="EID52992.1"/>
    </source>
</evidence>
<keyword evidence="3 7" id="KW-0479">Metal-binding</keyword>
<evidence type="ECO:0000256" key="7">
    <source>
        <dbReference type="RuleBase" id="RU000461"/>
    </source>
</evidence>
<evidence type="ECO:0000313" key="9">
    <source>
        <dbReference type="Proteomes" id="UP000004691"/>
    </source>
</evidence>
<accession>I0UYN9</accession>
<keyword evidence="2 7" id="KW-0349">Heme</keyword>
<dbReference type="EMBL" id="JH636049">
    <property type="protein sequence ID" value="EID52992.1"/>
    <property type="molecule type" value="Genomic_DNA"/>
</dbReference>
<dbReference type="HOGENOM" id="CLU_033716_1_1_11"/>
<evidence type="ECO:0000256" key="6">
    <source>
        <dbReference type="ARBA" id="ARBA00023033"/>
    </source>
</evidence>
<dbReference type="PRINTS" id="PR00385">
    <property type="entry name" value="P450"/>
</dbReference>
<name>I0UYN9_9PSEU</name>
<reference evidence="8 9" key="1">
    <citation type="submission" date="2012-01" db="EMBL/GenBank/DDBJ databases">
        <title>Improved High-Quality Draft sequence of Saccharomonospora xinjiangensis XJ-54.</title>
        <authorList>
            <consortium name="US DOE Joint Genome Institute"/>
            <person name="Lucas S."/>
            <person name="Han J."/>
            <person name="Lapidus A."/>
            <person name="Cheng J.-F."/>
            <person name="Goodwin L."/>
            <person name="Pitluck S."/>
            <person name="Peters L."/>
            <person name="Mikhailova N."/>
            <person name="Teshima H."/>
            <person name="Detter J.C."/>
            <person name="Han C."/>
            <person name="Tapia R."/>
            <person name="Land M."/>
            <person name="Hauser L."/>
            <person name="Kyrpides N."/>
            <person name="Ivanova N."/>
            <person name="Pagani I."/>
            <person name="Brambilla E.-M."/>
            <person name="Klenk H.-P."/>
            <person name="Woyke T."/>
        </authorList>
    </citation>
    <scope>NUCLEOTIDE SEQUENCE [LARGE SCALE GENOMIC DNA]</scope>
    <source>
        <strain evidence="8 9">XJ-54</strain>
    </source>
</reference>
<dbReference type="Proteomes" id="UP000004691">
    <property type="component" value="Unassembled WGS sequence"/>
</dbReference>
<keyword evidence="6 7" id="KW-0503">Monooxygenase</keyword>
<organism evidence="8 9">
    <name type="scientific">Saccharomonospora xinjiangensis XJ-54</name>
    <dbReference type="NCBI Taxonomy" id="882086"/>
    <lineage>
        <taxon>Bacteria</taxon>
        <taxon>Bacillati</taxon>
        <taxon>Actinomycetota</taxon>
        <taxon>Actinomycetes</taxon>
        <taxon>Pseudonocardiales</taxon>
        <taxon>Pseudonocardiaceae</taxon>
        <taxon>Saccharomonospora</taxon>
    </lineage>
</organism>
<evidence type="ECO:0000256" key="2">
    <source>
        <dbReference type="ARBA" id="ARBA00022617"/>
    </source>
</evidence>
<dbReference type="Gene3D" id="1.10.630.10">
    <property type="entry name" value="Cytochrome P450"/>
    <property type="match status" value="1"/>
</dbReference>
<dbReference type="InterPro" id="IPR017972">
    <property type="entry name" value="Cyt_P450_CS"/>
</dbReference>
<dbReference type="PANTHER" id="PTHR46696:SF1">
    <property type="entry name" value="CYTOCHROME P450 YJIB-RELATED"/>
    <property type="match status" value="1"/>
</dbReference>
<evidence type="ECO:0000256" key="1">
    <source>
        <dbReference type="ARBA" id="ARBA00010617"/>
    </source>
</evidence>
<dbReference type="GO" id="GO:0005506">
    <property type="term" value="F:iron ion binding"/>
    <property type="evidence" value="ECO:0007669"/>
    <property type="project" value="InterPro"/>
</dbReference>
<dbReference type="STRING" id="882086.SacxiDRAFT_0723"/>
<dbReference type="Pfam" id="PF00067">
    <property type="entry name" value="p450"/>
    <property type="match status" value="1"/>
</dbReference>
<gene>
    <name evidence="8" type="ORF">SacxiDRAFT_0723</name>
</gene>
<sequence>MALPLPIARTNPFDPPSSLLDGEPLRPLAFPDGHVGWLVTDHGLARQVLADPRFSTKMELRRVPVERPKIEGFETGQSALRGFFIAMDPPDHTRYRRALTGQFTVRRMNALRPRIEQIVAERLDVLESKGQGADLVSTFALPVPSLVICELLGVPTEDRGLFESAASTLLRLDASDADAAEAMTTLLGYLSELITRKRRSPGDDLLSGLVSEEEEFDEEELLGIALLLHVAGHETTANMLALGTFALLSHPEQAEALRSGAVPVASAVEELLRYLSIIQFGTGRAALEDLELGGQRIKYGDTVILSIPAANRDADRFAEPHTLDLARNARGHLAFGYGVHQCLGQQLARIEMAAAYPALFGRFPKLRLAVPPEEVPLRHDMAIYGVHALPVEWS</sequence>
<dbReference type="GO" id="GO:0016705">
    <property type="term" value="F:oxidoreductase activity, acting on paired donors, with incorporation or reduction of molecular oxygen"/>
    <property type="evidence" value="ECO:0007669"/>
    <property type="project" value="InterPro"/>
</dbReference>
<evidence type="ECO:0000256" key="3">
    <source>
        <dbReference type="ARBA" id="ARBA00022723"/>
    </source>
</evidence>
<keyword evidence="4 7" id="KW-0560">Oxidoreductase</keyword>